<feature type="transmembrane region" description="Helical" evidence="8">
    <location>
        <begin position="6"/>
        <end position="25"/>
    </location>
</feature>
<comment type="subcellular location">
    <subcellularLocation>
        <location evidence="1">Cell membrane</location>
        <topology evidence="1">Multi-pass membrane protein</topology>
    </subcellularLocation>
</comment>
<gene>
    <name evidence="9" type="ORF">NPA36_05340</name>
</gene>
<keyword evidence="10" id="KW-1185">Reference proteome</keyword>
<feature type="transmembrane region" description="Helical" evidence="8">
    <location>
        <begin position="268"/>
        <end position="287"/>
    </location>
</feature>
<evidence type="ECO:0000256" key="3">
    <source>
        <dbReference type="ARBA" id="ARBA00022448"/>
    </source>
</evidence>
<evidence type="ECO:0000256" key="5">
    <source>
        <dbReference type="ARBA" id="ARBA00022692"/>
    </source>
</evidence>
<evidence type="ECO:0000313" key="9">
    <source>
        <dbReference type="EMBL" id="MCQ9209971.1"/>
    </source>
</evidence>
<feature type="transmembrane region" description="Helical" evidence="8">
    <location>
        <begin position="299"/>
        <end position="320"/>
    </location>
</feature>
<reference evidence="9" key="3">
    <citation type="journal article" date="2023" name="Microbiol. Resour. Announc.">
        <title>Draft Genome Sequence of Granulicatella sp. Strain S8, Isolated from a Marine Fish, Seriola quinqueradiata.</title>
        <authorList>
            <person name="Lee M."/>
            <person name="Farooq A."/>
            <person name="Jeong J.B."/>
            <person name="Jung M.Y."/>
        </authorList>
    </citation>
    <scope>NUCLEOTIDE SEQUENCE</scope>
    <source>
        <strain evidence="9">S8</strain>
    </source>
</reference>
<name>A0ABT1WN92_9LACT</name>
<feature type="transmembrane region" description="Helical" evidence="8">
    <location>
        <begin position="210"/>
        <end position="229"/>
    </location>
</feature>
<feature type="transmembrane region" description="Helical" evidence="8">
    <location>
        <begin position="171"/>
        <end position="190"/>
    </location>
</feature>
<organism evidence="9 10">
    <name type="scientific">Granulicatella seriolae</name>
    <dbReference type="NCBI Taxonomy" id="2967226"/>
    <lineage>
        <taxon>Bacteria</taxon>
        <taxon>Bacillati</taxon>
        <taxon>Bacillota</taxon>
        <taxon>Bacilli</taxon>
        <taxon>Lactobacillales</taxon>
        <taxon>Carnobacteriaceae</taxon>
        <taxon>Granulicatella</taxon>
    </lineage>
</organism>
<evidence type="ECO:0000256" key="1">
    <source>
        <dbReference type="ARBA" id="ARBA00004651"/>
    </source>
</evidence>
<evidence type="ECO:0000256" key="8">
    <source>
        <dbReference type="SAM" id="Phobius"/>
    </source>
</evidence>
<evidence type="ECO:0000256" key="4">
    <source>
        <dbReference type="ARBA" id="ARBA00022475"/>
    </source>
</evidence>
<dbReference type="Gene3D" id="1.20.1530.20">
    <property type="match status" value="1"/>
</dbReference>
<keyword evidence="3" id="KW-0813">Transport</keyword>
<comment type="caution">
    <text evidence="9">The sequence shown here is derived from an EMBL/GenBank/DDBJ whole genome shotgun (WGS) entry which is preliminary data.</text>
</comment>
<dbReference type="PANTHER" id="PTHR36838">
    <property type="entry name" value="AUXIN EFFLUX CARRIER FAMILY PROTEIN"/>
    <property type="match status" value="1"/>
</dbReference>
<keyword evidence="5 8" id="KW-0812">Transmembrane</keyword>
<dbReference type="PANTHER" id="PTHR36838:SF1">
    <property type="entry name" value="SLR1864 PROTEIN"/>
    <property type="match status" value="1"/>
</dbReference>
<keyword evidence="6 8" id="KW-1133">Transmembrane helix</keyword>
<proteinExistence type="inferred from homology"/>
<protein>
    <submittedName>
        <fullName evidence="9">AEC family transporter</fullName>
    </submittedName>
</protein>
<dbReference type="InterPro" id="IPR004776">
    <property type="entry name" value="Mem_transp_PIN-like"/>
</dbReference>
<keyword evidence="7 8" id="KW-0472">Membrane</keyword>
<reference evidence="9" key="2">
    <citation type="journal article" date="2023" name="Curr. Microbiol.">
        <title>Granulicatella seriolae sp. nov., a Novel Facultative Anaerobe Isolated from Yellowtail Marine Fish.</title>
        <authorList>
            <person name="Lee M."/>
            <person name="Choi Y.J."/>
            <person name="Farooq A."/>
            <person name="Jeong J.B."/>
            <person name="Jung M.Y."/>
        </authorList>
    </citation>
    <scope>NUCLEOTIDE SEQUENCE</scope>
    <source>
        <strain evidence="9">S8</strain>
    </source>
</reference>
<sequence>MAILTSLESIVPIILLIALGYFLNARGWFSEKFPADLSKYIMNAALPASVFVSVLKYLTRDKLLSLSSGLLYSFSSIIIGYAMAFALVKLMKIKPGRRGIFINTIVNANTIFIGLPLNIALFGDDSLPYFLVYYVTNTVSTWAIGAIIIAQDDPTKEKGSQGGNSFNWKKLLPAPLLGFLVALVFLIFDIPVPIALNSTLTYLGETVTPLSLIYIGISLQVAGLKSIHFDRDTIVAMLGRFVFAPLVMIGLVLGASGVFGALPTIEAHTLIIQSAVPALAVLPILASQSHGDVEYATNVVTISTLLFVIVVPLLNMLLAYL</sequence>
<accession>A0ABT1WN92</accession>
<evidence type="ECO:0000256" key="2">
    <source>
        <dbReference type="ARBA" id="ARBA00010145"/>
    </source>
</evidence>
<dbReference type="RefSeq" id="WP_256945087.1">
    <property type="nucleotide sequence ID" value="NZ_JANHNZ010000004.1"/>
</dbReference>
<feature type="transmembrane region" description="Helical" evidence="8">
    <location>
        <begin position="70"/>
        <end position="88"/>
    </location>
</feature>
<dbReference type="InterPro" id="IPR038770">
    <property type="entry name" value="Na+/solute_symporter_sf"/>
</dbReference>
<feature type="transmembrane region" description="Helical" evidence="8">
    <location>
        <begin position="241"/>
        <end position="262"/>
    </location>
</feature>
<dbReference type="Proteomes" id="UP001059480">
    <property type="component" value="Unassembled WGS sequence"/>
</dbReference>
<comment type="similarity">
    <text evidence="2">Belongs to the auxin efflux carrier (TC 2.A.69) family.</text>
</comment>
<dbReference type="Pfam" id="PF03547">
    <property type="entry name" value="Mem_trans"/>
    <property type="match status" value="1"/>
</dbReference>
<evidence type="ECO:0000256" key="7">
    <source>
        <dbReference type="ARBA" id="ARBA00023136"/>
    </source>
</evidence>
<evidence type="ECO:0000256" key="6">
    <source>
        <dbReference type="ARBA" id="ARBA00022989"/>
    </source>
</evidence>
<dbReference type="EMBL" id="JANHNZ010000004">
    <property type="protein sequence ID" value="MCQ9209971.1"/>
    <property type="molecule type" value="Genomic_DNA"/>
</dbReference>
<feature type="transmembrane region" description="Helical" evidence="8">
    <location>
        <begin position="129"/>
        <end position="150"/>
    </location>
</feature>
<reference evidence="9" key="1">
    <citation type="submission" date="2022-07" db="EMBL/GenBank/DDBJ databases">
        <authorList>
            <person name="Jung M.-Y."/>
            <person name="Lee M."/>
        </authorList>
    </citation>
    <scope>NUCLEOTIDE SEQUENCE</scope>
    <source>
        <strain evidence="9">S8</strain>
    </source>
</reference>
<evidence type="ECO:0000313" key="10">
    <source>
        <dbReference type="Proteomes" id="UP001059480"/>
    </source>
</evidence>
<feature type="transmembrane region" description="Helical" evidence="8">
    <location>
        <begin position="100"/>
        <end position="123"/>
    </location>
</feature>
<keyword evidence="4" id="KW-1003">Cell membrane</keyword>